<comment type="caution">
    <text evidence="1">The sequence shown here is derived from an EMBL/GenBank/DDBJ whole genome shotgun (WGS) entry which is preliminary data.</text>
</comment>
<dbReference type="AlphaFoldDB" id="A0A8J3L0Z7"/>
<name>A0A8J3L0Z7_9ACTN</name>
<evidence type="ECO:0000313" key="2">
    <source>
        <dbReference type="Proteomes" id="UP000630887"/>
    </source>
</evidence>
<gene>
    <name evidence="1" type="ORF">Cco03nite_66820</name>
</gene>
<keyword evidence="2" id="KW-1185">Reference proteome</keyword>
<dbReference type="Proteomes" id="UP000630887">
    <property type="component" value="Unassembled WGS sequence"/>
</dbReference>
<reference evidence="1 2" key="1">
    <citation type="submission" date="2021-01" db="EMBL/GenBank/DDBJ databases">
        <title>Whole genome shotgun sequence of Catellatospora coxensis NBRC 107359.</title>
        <authorList>
            <person name="Komaki H."/>
            <person name="Tamura T."/>
        </authorList>
    </citation>
    <scope>NUCLEOTIDE SEQUENCE [LARGE SCALE GENOMIC DNA]</scope>
    <source>
        <strain evidence="1 2">NBRC 107359</strain>
    </source>
</reference>
<accession>A0A8J3L0Z7</accession>
<dbReference type="InterPro" id="IPR025338">
    <property type="entry name" value="DUF4244"/>
</dbReference>
<sequence length="89" mass="8819">MDTTVPAAIRPPVPAPAQLRDVDADAAAILAESVGAEAARRPVPDAGMNTAEYAVGTLAAVAFAGLLLKVLTSDGVQAALAGVIQRALG</sequence>
<organism evidence="1 2">
    <name type="scientific">Catellatospora coxensis</name>
    <dbReference type="NCBI Taxonomy" id="310354"/>
    <lineage>
        <taxon>Bacteria</taxon>
        <taxon>Bacillati</taxon>
        <taxon>Actinomycetota</taxon>
        <taxon>Actinomycetes</taxon>
        <taxon>Micromonosporales</taxon>
        <taxon>Micromonosporaceae</taxon>
        <taxon>Catellatospora</taxon>
    </lineage>
</organism>
<proteinExistence type="predicted"/>
<evidence type="ECO:0000313" key="1">
    <source>
        <dbReference type="EMBL" id="GIG09982.1"/>
    </source>
</evidence>
<protein>
    <recommendedName>
        <fullName evidence="3">DUF4244 domain-containing protein</fullName>
    </recommendedName>
</protein>
<evidence type="ECO:0008006" key="3">
    <source>
        <dbReference type="Google" id="ProtNLM"/>
    </source>
</evidence>
<dbReference type="Pfam" id="PF14029">
    <property type="entry name" value="DUF4244"/>
    <property type="match status" value="1"/>
</dbReference>
<dbReference type="EMBL" id="BONI01000077">
    <property type="protein sequence ID" value="GIG09982.1"/>
    <property type="molecule type" value="Genomic_DNA"/>
</dbReference>